<dbReference type="InterPro" id="IPR027417">
    <property type="entry name" value="P-loop_NTPase"/>
</dbReference>
<dbReference type="CDD" id="cd03221">
    <property type="entry name" value="ABCF_EF-3"/>
    <property type="match status" value="2"/>
</dbReference>
<dbReference type="HAMAP" id="MF_00848">
    <property type="entry name" value="Uup"/>
    <property type="match status" value="1"/>
</dbReference>
<dbReference type="FunFam" id="3.40.50.300:FF:000011">
    <property type="entry name" value="Putative ABC transporter ATP-binding component"/>
    <property type="match status" value="1"/>
</dbReference>
<evidence type="ECO:0000259" key="13">
    <source>
        <dbReference type="PROSITE" id="PS50893"/>
    </source>
</evidence>
<comment type="subcellular location">
    <subcellularLocation>
        <location evidence="11">Cytoplasm</location>
    </subcellularLocation>
    <text evidence="11">Associates with ribosomes.</text>
</comment>
<dbReference type="PROSITE" id="PS50893">
    <property type="entry name" value="ABC_TRANSPORTER_2"/>
    <property type="match status" value="2"/>
</dbReference>
<dbReference type="Gene3D" id="3.40.50.300">
    <property type="entry name" value="P-loop containing nucleotide triphosphate hydrolases"/>
    <property type="match status" value="2"/>
</dbReference>
<evidence type="ECO:0000256" key="7">
    <source>
        <dbReference type="ARBA" id="ARBA00023125"/>
    </source>
</evidence>
<dbReference type="EMBL" id="FLOB01000018">
    <property type="protein sequence ID" value="SBS37433.1"/>
    <property type="molecule type" value="Genomic_DNA"/>
</dbReference>
<keyword evidence="5 11" id="KW-0378">Hydrolase</keyword>
<evidence type="ECO:0000256" key="5">
    <source>
        <dbReference type="ARBA" id="ARBA00022801"/>
    </source>
</evidence>
<keyword evidence="15" id="KW-1185">Reference proteome</keyword>
<dbReference type="FunFam" id="3.40.50.300:FF:000309">
    <property type="entry name" value="ABC transporter ATP-binding protein"/>
    <property type="match status" value="1"/>
</dbReference>
<gene>
    <name evidence="11 14" type="primary">uup</name>
    <name evidence="14" type="ORF">MSP8886_04109</name>
</gene>
<dbReference type="GO" id="GO:0006281">
    <property type="term" value="P:DNA repair"/>
    <property type="evidence" value="ECO:0007669"/>
    <property type="project" value="UniProtKB-KW"/>
</dbReference>
<reference evidence="14 15" key="1">
    <citation type="submission" date="2016-06" db="EMBL/GenBank/DDBJ databases">
        <authorList>
            <person name="Kjaerup R.B."/>
            <person name="Dalgaard T.S."/>
            <person name="Juul-Madsen H.R."/>
        </authorList>
    </citation>
    <scope>NUCLEOTIDE SEQUENCE [LARGE SCALE GENOMIC DNA]</scope>
    <source>
        <strain evidence="14 15">CECT 8886</strain>
    </source>
</reference>
<sequence>MSLLSLEQVSVAFGHNPLLSKISFSAEAGERVAIIGRNGAGKSTFLKVVAGEQIPDEGVVRIEGGMKIAQLPQELPDANEKTVREVVSEGAGQAHHLMKRYFSLLEDFENDHSHELGEIQAELDKIQGWDLEQRVNHMVQRLRLPAEKLMSELSGGWRRRVILAQALISNPDILLLDEPTNHLDVPTIEWMEQQLQQFRGLILFITHDRRFLEKLANRIVELDRGNLISFTGNIHEFLVFKEKLLEEEERANALFDKRLAEEEVWIRQGIKARRTRNEGRVRALKALRQERSERINRQGNAKMAIETKDKSGKLVAEFTQVGHAFEDKVILNPMDFIVNRGDRIGLIGPNGCGKSTFLKILLGDLKPKSGTVRQGTKLNVAYFDQLREQLDPEQTVAENVGEGKDTIEINGQSKHVIGYLGDFLFPPERARTPVKALSGGERNRVLLAKLFTKPANLLIMDEPTNDLDVETLELLEELLMNYDGTLLLVSHDRSFLDNVVTSVIAFEGEGNVKEYVGGYQDWIRQGGKFPAESTSQTDDVPTKKEQAKAEAKKVAEATQQATSKAAASTPKPKTKLSYKLQREFDAMPETIAKLEEEIAALQATTSSPDFYTSDAQNIEQTLAKMADKEQELETMMERWLELETMQNG</sequence>
<dbReference type="Pfam" id="PF16326">
    <property type="entry name" value="ABC_tran_CTD"/>
    <property type="match status" value="1"/>
</dbReference>
<name>A0A1A8TSW9_9GAMM</name>
<dbReference type="InterPro" id="IPR032781">
    <property type="entry name" value="ABC_tran_Xtn"/>
</dbReference>
<dbReference type="Pfam" id="PF00005">
    <property type="entry name" value="ABC_tran"/>
    <property type="match status" value="2"/>
</dbReference>
<feature type="binding site" evidence="11">
    <location>
        <begin position="36"/>
        <end position="43"/>
    </location>
    <ligand>
        <name>ATP</name>
        <dbReference type="ChEBI" id="CHEBI:30616"/>
        <label>1</label>
    </ligand>
</feature>
<evidence type="ECO:0000313" key="15">
    <source>
        <dbReference type="Proteomes" id="UP000092544"/>
    </source>
</evidence>
<keyword evidence="2 11" id="KW-0677">Repeat</keyword>
<keyword evidence="7 11" id="KW-0238">DNA-binding</keyword>
<comment type="catalytic activity">
    <reaction evidence="9 11">
        <text>ATP + H2O = ADP + phosphate + H(+)</text>
        <dbReference type="Rhea" id="RHEA:13065"/>
        <dbReference type="ChEBI" id="CHEBI:15377"/>
        <dbReference type="ChEBI" id="CHEBI:15378"/>
        <dbReference type="ChEBI" id="CHEBI:30616"/>
        <dbReference type="ChEBI" id="CHEBI:43474"/>
        <dbReference type="ChEBI" id="CHEBI:456216"/>
    </reaction>
</comment>
<keyword evidence="6 11" id="KW-0067">ATP-binding</keyword>
<dbReference type="InterPro" id="IPR017871">
    <property type="entry name" value="ABC_transporter-like_CS"/>
</dbReference>
<evidence type="ECO:0000256" key="4">
    <source>
        <dbReference type="ARBA" id="ARBA00022763"/>
    </source>
</evidence>
<evidence type="ECO:0000256" key="2">
    <source>
        <dbReference type="ARBA" id="ARBA00022737"/>
    </source>
</evidence>
<dbReference type="RefSeq" id="WP_067020422.1">
    <property type="nucleotide sequence ID" value="NZ_FLOB01000018.1"/>
</dbReference>
<evidence type="ECO:0000256" key="3">
    <source>
        <dbReference type="ARBA" id="ARBA00022741"/>
    </source>
</evidence>
<dbReference type="PROSITE" id="PS00211">
    <property type="entry name" value="ABC_TRANSPORTER_1"/>
    <property type="match status" value="2"/>
</dbReference>
<feature type="domain" description="ABC transporter" evidence="13">
    <location>
        <begin position="4"/>
        <end position="249"/>
    </location>
</feature>
<keyword evidence="4 11" id="KW-0227">DNA damage</keyword>
<evidence type="ECO:0000256" key="1">
    <source>
        <dbReference type="ARBA" id="ARBA00022490"/>
    </source>
</evidence>
<dbReference type="EC" id="3.6.1.-" evidence="11"/>
<feature type="domain" description="ABC transporter" evidence="13">
    <location>
        <begin position="316"/>
        <end position="534"/>
    </location>
</feature>
<keyword evidence="1 11" id="KW-0963">Cytoplasm</keyword>
<accession>A0A1A8TSW9</accession>
<evidence type="ECO:0000256" key="8">
    <source>
        <dbReference type="ARBA" id="ARBA00023204"/>
    </source>
</evidence>
<dbReference type="InterPro" id="IPR037118">
    <property type="entry name" value="Val-tRNA_synth_C_sf"/>
</dbReference>
<evidence type="ECO:0000313" key="14">
    <source>
        <dbReference type="EMBL" id="SBS37433.1"/>
    </source>
</evidence>
<dbReference type="GO" id="GO:0016887">
    <property type="term" value="F:ATP hydrolysis activity"/>
    <property type="evidence" value="ECO:0007669"/>
    <property type="project" value="UniProtKB-UniRule"/>
</dbReference>
<dbReference type="AlphaFoldDB" id="A0A1A8TSW9"/>
<dbReference type="InterPro" id="IPR003439">
    <property type="entry name" value="ABC_transporter-like_ATP-bd"/>
</dbReference>
<evidence type="ECO:0000256" key="11">
    <source>
        <dbReference type="HAMAP-Rule" id="MF_00848"/>
    </source>
</evidence>
<dbReference type="InterPro" id="IPR003593">
    <property type="entry name" value="AAA+_ATPase"/>
</dbReference>
<dbReference type="GO" id="GO:0003677">
    <property type="term" value="F:DNA binding"/>
    <property type="evidence" value="ECO:0007669"/>
    <property type="project" value="UniProtKB-UniRule"/>
</dbReference>
<dbReference type="SUPFAM" id="SSF52540">
    <property type="entry name" value="P-loop containing nucleoside triphosphate hydrolases"/>
    <property type="match status" value="2"/>
</dbReference>
<comment type="similarity">
    <text evidence="10 11">Belongs to the ABC transporter superfamily. ABCF family. Uup subfamily.</text>
</comment>
<feature type="binding site" evidence="11">
    <location>
        <begin position="348"/>
        <end position="355"/>
    </location>
    <ligand>
        <name>ATP</name>
        <dbReference type="ChEBI" id="CHEBI:30616"/>
        <label>2</label>
    </ligand>
</feature>
<comment type="function">
    <text evidence="11">Probably plays a role in ribosome assembly or function. May be involved in resolution of branched DNA intermediates that result from template switching in postreplication gaps. Binds DNA and has ATPase activity.</text>
</comment>
<evidence type="ECO:0000256" key="9">
    <source>
        <dbReference type="ARBA" id="ARBA00049360"/>
    </source>
</evidence>
<dbReference type="PANTHER" id="PTHR42855">
    <property type="entry name" value="ABC TRANSPORTER ATP-BINDING SUBUNIT"/>
    <property type="match status" value="1"/>
</dbReference>
<dbReference type="InterPro" id="IPR032524">
    <property type="entry name" value="ABC_tran_C"/>
</dbReference>
<evidence type="ECO:0000256" key="10">
    <source>
        <dbReference type="ARBA" id="ARBA00061478"/>
    </source>
</evidence>
<evidence type="ECO:0000256" key="6">
    <source>
        <dbReference type="ARBA" id="ARBA00022840"/>
    </source>
</evidence>
<feature type="compositionally biased region" description="Low complexity" evidence="12">
    <location>
        <begin position="556"/>
        <end position="571"/>
    </location>
</feature>
<proteinExistence type="inferred from homology"/>
<dbReference type="OrthoDB" id="9776369at2"/>
<dbReference type="GO" id="GO:0005524">
    <property type="term" value="F:ATP binding"/>
    <property type="evidence" value="ECO:0007669"/>
    <property type="project" value="UniProtKB-UniRule"/>
</dbReference>
<dbReference type="Gene3D" id="1.10.287.380">
    <property type="entry name" value="Valyl-tRNA synthetase, C-terminal domain"/>
    <property type="match status" value="1"/>
</dbReference>
<dbReference type="InterPro" id="IPR043686">
    <property type="entry name" value="Uup"/>
</dbReference>
<dbReference type="Pfam" id="PF12848">
    <property type="entry name" value="ABC_tran_Xtn"/>
    <property type="match status" value="1"/>
</dbReference>
<dbReference type="InterPro" id="IPR051309">
    <property type="entry name" value="ABCF_ATPase"/>
</dbReference>
<feature type="region of interest" description="Disordered" evidence="12">
    <location>
        <begin position="549"/>
        <end position="572"/>
    </location>
</feature>
<dbReference type="STRING" id="1792290.MSP8886_04109"/>
<dbReference type="Proteomes" id="UP000092544">
    <property type="component" value="Unassembled WGS sequence"/>
</dbReference>
<organism evidence="14 15">
    <name type="scientific">Marinomonas spartinae</name>
    <dbReference type="NCBI Taxonomy" id="1792290"/>
    <lineage>
        <taxon>Bacteria</taxon>
        <taxon>Pseudomonadati</taxon>
        <taxon>Pseudomonadota</taxon>
        <taxon>Gammaproteobacteria</taxon>
        <taxon>Oceanospirillales</taxon>
        <taxon>Oceanospirillaceae</taxon>
        <taxon>Marinomonas</taxon>
    </lineage>
</organism>
<protein>
    <recommendedName>
        <fullName evidence="11">ATP-binding protein Uup</fullName>
        <ecNumber evidence="11">3.6.1.-</ecNumber>
    </recommendedName>
</protein>
<keyword evidence="8 11" id="KW-0234">DNA repair</keyword>
<dbReference type="PANTHER" id="PTHR42855:SF1">
    <property type="entry name" value="ABC TRANSPORTER DOMAIN-CONTAINING PROTEIN"/>
    <property type="match status" value="1"/>
</dbReference>
<keyword evidence="3 11" id="KW-0547">Nucleotide-binding</keyword>
<dbReference type="SMART" id="SM00382">
    <property type="entry name" value="AAA"/>
    <property type="match status" value="2"/>
</dbReference>
<dbReference type="GO" id="GO:0005737">
    <property type="term" value="C:cytoplasm"/>
    <property type="evidence" value="ECO:0007669"/>
    <property type="project" value="UniProtKB-SubCell"/>
</dbReference>
<dbReference type="GO" id="GO:0043022">
    <property type="term" value="F:ribosome binding"/>
    <property type="evidence" value="ECO:0007669"/>
    <property type="project" value="UniProtKB-UniRule"/>
</dbReference>
<evidence type="ECO:0000256" key="12">
    <source>
        <dbReference type="SAM" id="MobiDB-lite"/>
    </source>
</evidence>